<organism evidence="2 3">
    <name type="scientific">Vanessa tameamea</name>
    <name type="common">Kamehameha butterfly</name>
    <dbReference type="NCBI Taxonomy" id="334116"/>
    <lineage>
        <taxon>Eukaryota</taxon>
        <taxon>Metazoa</taxon>
        <taxon>Ecdysozoa</taxon>
        <taxon>Arthropoda</taxon>
        <taxon>Hexapoda</taxon>
        <taxon>Insecta</taxon>
        <taxon>Pterygota</taxon>
        <taxon>Neoptera</taxon>
        <taxon>Endopterygota</taxon>
        <taxon>Lepidoptera</taxon>
        <taxon>Glossata</taxon>
        <taxon>Ditrysia</taxon>
        <taxon>Papilionoidea</taxon>
        <taxon>Nymphalidae</taxon>
        <taxon>Nymphalinae</taxon>
        <taxon>Vanessa</taxon>
    </lineage>
</organism>
<gene>
    <name evidence="3" type="primary">LOC113399636</name>
</gene>
<dbReference type="GeneID" id="113399636"/>
<name>A0ABM4APP2_VANTA</name>
<sequence>MNYSCETCELSDVLCNGESMIPTDNVQIIASKNVVNFNFPRFEDTVSCVYMGSFNDSGKLFTKILAVIETVTIPKVDVLNAPNEGEQFEHEVPYNCDNCLVDKVYVNGIPLETSTRRSSLNSIAFYVTSPTAIKIRMTEYTPTFEGVYQAVFSVDDEKITKTIMEIQSESETTTDGTTVASSSDGQPNPNDSTKSEQPNPNDTTTAALPDTSLADINNTSTAAPS</sequence>
<evidence type="ECO:0000313" key="3">
    <source>
        <dbReference type="RefSeq" id="XP_064073278.1"/>
    </source>
</evidence>
<evidence type="ECO:0000256" key="1">
    <source>
        <dbReference type="SAM" id="MobiDB-lite"/>
    </source>
</evidence>
<keyword evidence="2" id="KW-1185">Reference proteome</keyword>
<dbReference type="Proteomes" id="UP001652626">
    <property type="component" value="Chromosome 15"/>
</dbReference>
<evidence type="ECO:0000313" key="2">
    <source>
        <dbReference type="Proteomes" id="UP001652626"/>
    </source>
</evidence>
<dbReference type="RefSeq" id="XP_064073278.1">
    <property type="nucleotide sequence ID" value="XM_064217208.1"/>
</dbReference>
<feature type="compositionally biased region" description="Polar residues" evidence="1">
    <location>
        <begin position="167"/>
        <end position="206"/>
    </location>
</feature>
<proteinExistence type="predicted"/>
<reference evidence="3" key="1">
    <citation type="submission" date="2025-08" db="UniProtKB">
        <authorList>
            <consortium name="RefSeq"/>
        </authorList>
    </citation>
    <scope>IDENTIFICATION</scope>
    <source>
        <tissue evidence="3">Whole body</tissue>
    </source>
</reference>
<feature type="compositionally biased region" description="Polar residues" evidence="1">
    <location>
        <begin position="214"/>
        <end position="225"/>
    </location>
</feature>
<accession>A0ABM4APP2</accession>
<protein>
    <submittedName>
        <fullName evidence="3">Uncharacterized protein LOC113399636</fullName>
    </submittedName>
</protein>
<feature type="region of interest" description="Disordered" evidence="1">
    <location>
        <begin position="167"/>
        <end position="225"/>
    </location>
</feature>